<sequence>MITISPPPSPTLPNPHRPFLILTVYKTQGGDLLGIRKPQSFPGAGLRTRGLFCSAGVSESRWATRSMTANKGVVLPCRGIRKPLGHPEHDCEQGGCFTLPGYQKAAGPPEAGLRTRGLFCHAGVSGIRWATRSSTANKGVVLSCQGIRKPLGHPKPDCEQGGCFTLSGCHEAAGLPGAELRTRGLFCLVWLSLSRSATRSRSANKGVVLLCRDIRNPPGLPEPDCEQGGCFVMPVCQEYAVPPGAGLRTRGLFCSCRGIRKPLGHPEHDCEQGGCFVLPGYQKAAGPPEAAMRTRGLFCPAGQSESCWSTRSRTANKGVVLSCRGIRKPLGHRSRTANKGVVLPCGVVMKPQGHPEQNCEQGGCFVLPGYQKAAGPPEAALRTRGLFCPAGVSESRWATRSRTANKGVVLSHRAITKLQGYLKQRS</sequence>
<dbReference type="AlphaFoldDB" id="A0A2L1K8H8"/>
<reference evidence="1" key="1">
    <citation type="journal article" date="2019" name="Front. Microbiol.">
        <title>Sequencing and Genomic Diversity Analysis of IncHI5 Plasmids.</title>
        <authorList>
            <person name="Liang Q."/>
            <person name="Jiang X."/>
            <person name="Hu L."/>
            <person name="Yin Z."/>
            <person name="Gao B."/>
            <person name="Zhao Y."/>
            <person name="Yang W."/>
            <person name="Yang H."/>
            <person name="Tong Y."/>
            <person name="Li W."/>
            <person name="Jiang L."/>
            <person name="Zhou D."/>
        </authorList>
    </citation>
    <scope>NUCLEOTIDE SEQUENCE</scope>
    <source>
        <strain evidence="1">12208</strain>
        <plasmid evidence="1">p12208-IMP</plasmid>
    </source>
</reference>
<protein>
    <submittedName>
        <fullName evidence="1">Uncharacterized protein</fullName>
    </submittedName>
</protein>
<proteinExistence type="predicted"/>
<keyword evidence="1" id="KW-0614">Plasmid</keyword>
<geneLocation type="plasmid" evidence="1">
    <name>p12208-IMP</name>
</geneLocation>
<dbReference type="EMBL" id="MF344562">
    <property type="protein sequence ID" value="AVE18387.1"/>
    <property type="molecule type" value="Genomic_DNA"/>
</dbReference>
<accession>A0A2L1K8H8</accession>
<name>A0A2L1K8H8_KLEPN</name>
<organism evidence="1">
    <name type="scientific">Klebsiella pneumoniae</name>
    <dbReference type="NCBI Taxonomy" id="573"/>
    <lineage>
        <taxon>Bacteria</taxon>
        <taxon>Pseudomonadati</taxon>
        <taxon>Pseudomonadota</taxon>
        <taxon>Gammaproteobacteria</taxon>
        <taxon>Enterobacterales</taxon>
        <taxon>Enterobacteriaceae</taxon>
        <taxon>Klebsiella/Raoultella group</taxon>
        <taxon>Klebsiella</taxon>
        <taxon>Klebsiella pneumoniae complex</taxon>
    </lineage>
</organism>
<evidence type="ECO:0000313" key="1">
    <source>
        <dbReference type="EMBL" id="AVE18387.1"/>
    </source>
</evidence>